<dbReference type="EMBL" id="FNFY01000026">
    <property type="protein sequence ID" value="SDL15903.1"/>
    <property type="molecule type" value="Genomic_DNA"/>
</dbReference>
<dbReference type="GO" id="GO:0005737">
    <property type="term" value="C:cytoplasm"/>
    <property type="evidence" value="ECO:0007669"/>
    <property type="project" value="UniProtKB-SubCell"/>
</dbReference>
<dbReference type="GO" id="GO:0006106">
    <property type="term" value="P:fumarate metabolic process"/>
    <property type="evidence" value="ECO:0007669"/>
    <property type="project" value="InterPro"/>
</dbReference>
<dbReference type="InterPro" id="IPR008948">
    <property type="entry name" value="L-Aspartase-like"/>
</dbReference>
<comment type="catalytic activity">
    <reaction evidence="1">
        <text>L-aspartate = fumarate + NH4(+)</text>
        <dbReference type="Rhea" id="RHEA:16601"/>
        <dbReference type="ChEBI" id="CHEBI:28938"/>
        <dbReference type="ChEBI" id="CHEBI:29806"/>
        <dbReference type="ChEBI" id="CHEBI:29991"/>
        <dbReference type="EC" id="4.3.1.1"/>
    </reaction>
</comment>
<feature type="binding site" evidence="5">
    <location>
        <begin position="322"/>
        <end position="324"/>
    </location>
    <ligand>
        <name>substrate</name>
    </ligand>
</feature>
<dbReference type="InterPro" id="IPR022761">
    <property type="entry name" value="Fumarate_lyase_N"/>
</dbReference>
<dbReference type="PANTHER" id="PTHR11444">
    <property type="entry name" value="ASPARTATEAMMONIA/ARGININOSUCCINATE/ADENYLOSUCCINATE LYASE"/>
    <property type="match status" value="1"/>
</dbReference>
<dbReference type="GO" id="GO:0008797">
    <property type="term" value="F:aspartate ammonia-lyase activity"/>
    <property type="evidence" value="ECO:0007669"/>
    <property type="project" value="UniProtKB-EC"/>
</dbReference>
<dbReference type="InterPro" id="IPR005677">
    <property type="entry name" value="Fum_hydII"/>
</dbReference>
<dbReference type="PROSITE" id="PS00163">
    <property type="entry name" value="FUMARATE_LYASES"/>
    <property type="match status" value="1"/>
</dbReference>
<dbReference type="PANTHER" id="PTHR11444:SF1">
    <property type="entry name" value="FUMARATE HYDRATASE, MITOCHONDRIAL"/>
    <property type="match status" value="1"/>
</dbReference>
<evidence type="ECO:0000256" key="5">
    <source>
        <dbReference type="HAMAP-Rule" id="MF_00743"/>
    </source>
</evidence>
<comment type="miscellaneous">
    <text evidence="5">There are 2 substrate-binding sites: the catalytic A site, and the non-catalytic B site that may play a role in the transfer of substrate or product between the active site and the solvent. Alternatively, the B site may bind allosteric effectors.</text>
</comment>
<dbReference type="FunFam" id="1.10.40.30:FF:000002">
    <property type="entry name" value="Fumarate hydratase class II"/>
    <property type="match status" value="1"/>
</dbReference>
<dbReference type="HAMAP" id="MF_00743">
    <property type="entry name" value="FumaraseC"/>
    <property type="match status" value="1"/>
</dbReference>
<evidence type="ECO:0000259" key="6">
    <source>
        <dbReference type="Pfam" id="PF00206"/>
    </source>
</evidence>
<dbReference type="Gene3D" id="1.10.40.30">
    <property type="entry name" value="Fumarase/aspartase (C-terminal domain)"/>
    <property type="match status" value="1"/>
</dbReference>
<accession>A0A1G9HTL2</accession>
<evidence type="ECO:0000256" key="2">
    <source>
        <dbReference type="ARBA" id="ARBA00009084"/>
    </source>
</evidence>
<feature type="domain" description="Fumarase C C-terminal" evidence="7">
    <location>
        <begin position="406"/>
        <end position="459"/>
    </location>
</feature>
<keyword evidence="3 5" id="KW-0816">Tricarboxylic acid cycle</keyword>
<feature type="active site" evidence="5">
    <location>
        <position position="316"/>
    </location>
</feature>
<evidence type="ECO:0000313" key="8">
    <source>
        <dbReference type="EMBL" id="SDL15903.1"/>
    </source>
</evidence>
<comment type="subunit">
    <text evidence="5">Homotetramer.</text>
</comment>
<dbReference type="PRINTS" id="PR00145">
    <property type="entry name" value="ARGSUCLYASE"/>
</dbReference>
<dbReference type="FunFam" id="1.20.200.10:FF:000001">
    <property type="entry name" value="Fumarate hydratase, mitochondrial"/>
    <property type="match status" value="1"/>
</dbReference>
<keyword evidence="4 5" id="KW-0456">Lyase</keyword>
<proteinExistence type="inferred from homology"/>
<dbReference type="Gene3D" id="1.10.275.10">
    <property type="entry name" value="Fumarase/aspartase (N-terminal domain)"/>
    <property type="match status" value="1"/>
</dbReference>
<dbReference type="NCBIfam" id="TIGR00979">
    <property type="entry name" value="fumC_II"/>
    <property type="match status" value="1"/>
</dbReference>
<dbReference type="Proteomes" id="UP000199008">
    <property type="component" value="Unassembled WGS sequence"/>
</dbReference>
<dbReference type="GO" id="GO:0006099">
    <property type="term" value="P:tricarboxylic acid cycle"/>
    <property type="evidence" value="ECO:0007669"/>
    <property type="project" value="UniProtKB-UniRule"/>
</dbReference>
<evidence type="ECO:0000313" key="9">
    <source>
        <dbReference type="Proteomes" id="UP000199008"/>
    </source>
</evidence>
<dbReference type="EC" id="4.2.1.2" evidence="5"/>
<dbReference type="InterPro" id="IPR000362">
    <property type="entry name" value="Fumarate_lyase_fam"/>
</dbReference>
<sequence length="462" mass="51006">MSYRIEKDTIGEIKVPSDKYWAAQTERSRQNFPVGKEKMPLEVIVAFAELKKAASVANNSLGKLSDNKKEAIGYACDRVINRELDEHFPLVVWQTGSGTQSNMNVNEVVSYVANEYLKEKGIEETVHPNDDVNMSQSSNDTYPTAMHVALLVSVEEQLLPGLMKLKKTFEAQEEEFKSIIKIGRTHLQDATPLTLGQEISGWRFMLEKCEELIEESKRQLRNLAIGGTAVGTGINAHPEFGSRVASELSVQTGYEFISSPNKFHALTAHDEVVYLHGALKALAADLMKIANDVRWLASGPRAGIAEIEIPANEPGSSIMPGKVNPTQSEMLTMVSTQVFGNDAAVGFAASQGNFELNVFKPVILYNTLQSIYLLSDGMVTFNDNCAVGIRPIEDNIDRFLNNSLMLVTALNPHIGYEKAAQIAKNAHEKGITLKESAVESGHLTAEQFDQWIKPEDMTESKE</sequence>
<comment type="function">
    <text evidence="5">Involved in the TCA cycle. Catalyzes the stereospecific interconversion of fumarate to L-malate.</text>
</comment>
<dbReference type="InterPro" id="IPR020557">
    <property type="entry name" value="Fumarate_lyase_CS"/>
</dbReference>
<comment type="pathway">
    <text evidence="5">Carbohydrate metabolism; tricarboxylic acid cycle; (S)-malate from fumarate: step 1/1.</text>
</comment>
<dbReference type="Gene3D" id="1.20.200.10">
    <property type="entry name" value="Fumarase/aspartase (Central domain)"/>
    <property type="match status" value="1"/>
</dbReference>
<comment type="similarity">
    <text evidence="2 5">Belongs to the class-II fumarase/aspartase family. Fumarase subfamily.</text>
</comment>
<keyword evidence="9" id="KW-1185">Reference proteome</keyword>
<protein>
    <recommendedName>
        <fullName evidence="5">Fumarate hydratase class II</fullName>
        <shortName evidence="5">Fumarase C</shortName>
        <ecNumber evidence="5">4.2.1.2</ecNumber>
    </recommendedName>
    <alternativeName>
        <fullName evidence="5">Aerobic fumarase</fullName>
    </alternativeName>
    <alternativeName>
        <fullName evidence="5">Iron-independent fumarase</fullName>
    </alternativeName>
</protein>
<feature type="site" description="Important for catalytic activity" evidence="5">
    <location>
        <position position="329"/>
    </location>
</feature>
<keyword evidence="5" id="KW-0963">Cytoplasm</keyword>
<dbReference type="UniPathway" id="UPA00223">
    <property type="reaction ID" value="UER01007"/>
</dbReference>
<feature type="binding site" description="in site B" evidence="5">
    <location>
        <begin position="127"/>
        <end position="130"/>
    </location>
    <ligand>
        <name>substrate</name>
    </ligand>
</feature>
<dbReference type="PRINTS" id="PR00149">
    <property type="entry name" value="FUMRATELYASE"/>
</dbReference>
<feature type="binding site" evidence="5">
    <location>
        <begin position="137"/>
        <end position="139"/>
    </location>
    <ligand>
        <name>substrate</name>
    </ligand>
</feature>
<organism evidence="8 9">
    <name type="scientific">Lacicoccus qingdaonensis</name>
    <dbReference type="NCBI Taxonomy" id="576118"/>
    <lineage>
        <taxon>Bacteria</taxon>
        <taxon>Bacillati</taxon>
        <taxon>Bacillota</taxon>
        <taxon>Bacilli</taxon>
        <taxon>Bacillales</taxon>
        <taxon>Salinicoccaceae</taxon>
        <taxon>Lacicoccus</taxon>
    </lineage>
</organism>
<dbReference type="InterPro" id="IPR024083">
    <property type="entry name" value="Fumarase/histidase_N"/>
</dbReference>
<evidence type="ECO:0000256" key="3">
    <source>
        <dbReference type="ARBA" id="ARBA00022532"/>
    </source>
</evidence>
<name>A0A1G9HTL2_9BACL</name>
<comment type="subcellular location">
    <subcellularLocation>
        <location evidence="5">Cytoplasm</location>
    </subcellularLocation>
</comment>
<feature type="active site" description="Proton donor/acceptor" evidence="5">
    <location>
        <position position="186"/>
    </location>
</feature>
<dbReference type="SUPFAM" id="SSF48557">
    <property type="entry name" value="L-aspartase-like"/>
    <property type="match status" value="1"/>
</dbReference>
<gene>
    <name evidence="5" type="primary">fumC</name>
    <name evidence="8" type="ORF">SAMN05216216_12621</name>
</gene>
<feature type="binding site" evidence="5">
    <location>
        <position position="317"/>
    </location>
    <ligand>
        <name>substrate</name>
    </ligand>
</feature>
<dbReference type="GO" id="GO:0004333">
    <property type="term" value="F:fumarate hydratase activity"/>
    <property type="evidence" value="ECO:0007669"/>
    <property type="project" value="UniProtKB-UniRule"/>
</dbReference>
<dbReference type="RefSeq" id="WP_092987590.1">
    <property type="nucleotide sequence ID" value="NZ_FNFY01000026.1"/>
</dbReference>
<feature type="binding site" evidence="5">
    <location>
        <begin position="97"/>
        <end position="99"/>
    </location>
    <ligand>
        <name>substrate</name>
    </ligand>
</feature>
<dbReference type="GO" id="GO:0006108">
    <property type="term" value="P:malate metabolic process"/>
    <property type="evidence" value="ECO:0007669"/>
    <property type="project" value="TreeGrafter"/>
</dbReference>
<dbReference type="FunFam" id="1.10.275.10:FF:000001">
    <property type="entry name" value="Fumarate hydratase, mitochondrial"/>
    <property type="match status" value="1"/>
</dbReference>
<dbReference type="OrthoDB" id="9802809at2"/>
<feature type="binding site" evidence="5">
    <location>
        <position position="185"/>
    </location>
    <ligand>
        <name>substrate</name>
    </ligand>
</feature>
<dbReference type="Pfam" id="PF00206">
    <property type="entry name" value="Lyase_1"/>
    <property type="match status" value="1"/>
</dbReference>
<dbReference type="NCBIfam" id="NF008909">
    <property type="entry name" value="PRK12273.1"/>
    <property type="match status" value="1"/>
</dbReference>
<reference evidence="9" key="1">
    <citation type="submission" date="2016-10" db="EMBL/GenBank/DDBJ databases">
        <authorList>
            <person name="Varghese N."/>
            <person name="Submissions S."/>
        </authorList>
    </citation>
    <scope>NUCLEOTIDE SEQUENCE [LARGE SCALE GENOMIC DNA]</scope>
    <source>
        <strain evidence="9">CGMCC 1.8895</strain>
    </source>
</reference>
<feature type="domain" description="Fumarate lyase N-terminal" evidence="6">
    <location>
        <begin position="11"/>
        <end position="340"/>
    </location>
</feature>
<dbReference type="STRING" id="576118.SAMN05216216_12621"/>
<evidence type="ECO:0000259" key="7">
    <source>
        <dbReference type="Pfam" id="PF10415"/>
    </source>
</evidence>
<dbReference type="InterPro" id="IPR018951">
    <property type="entry name" value="Fumarase_C_C"/>
</dbReference>
<evidence type="ECO:0000256" key="1">
    <source>
        <dbReference type="ARBA" id="ARBA00001494"/>
    </source>
</evidence>
<comment type="catalytic activity">
    <reaction evidence="5">
        <text>(S)-malate = fumarate + H2O</text>
        <dbReference type="Rhea" id="RHEA:12460"/>
        <dbReference type="ChEBI" id="CHEBI:15377"/>
        <dbReference type="ChEBI" id="CHEBI:15589"/>
        <dbReference type="ChEBI" id="CHEBI:29806"/>
        <dbReference type="EC" id="4.2.1.2"/>
    </reaction>
</comment>
<dbReference type="CDD" id="cd01362">
    <property type="entry name" value="Fumarase_classII"/>
    <property type="match status" value="1"/>
</dbReference>
<dbReference type="Pfam" id="PF10415">
    <property type="entry name" value="FumaraseC_C"/>
    <property type="match status" value="1"/>
</dbReference>
<evidence type="ECO:0000256" key="4">
    <source>
        <dbReference type="ARBA" id="ARBA00023239"/>
    </source>
</evidence>
<dbReference type="AlphaFoldDB" id="A0A1G9HTL2"/>